<evidence type="ECO:0000313" key="1">
    <source>
        <dbReference type="EMBL" id="OAF67221.1"/>
    </source>
</evidence>
<evidence type="ECO:0000313" key="2">
    <source>
        <dbReference type="Proteomes" id="UP000078046"/>
    </source>
</evidence>
<reference evidence="1 2" key="1">
    <citation type="submission" date="2016-04" db="EMBL/GenBank/DDBJ databases">
        <title>The genome of Intoshia linei affirms orthonectids as highly simplified spiralians.</title>
        <authorList>
            <person name="Mikhailov K.V."/>
            <person name="Slusarev G.S."/>
            <person name="Nikitin M.A."/>
            <person name="Logacheva M.D."/>
            <person name="Penin A."/>
            <person name="Aleoshin V."/>
            <person name="Panchin Y.V."/>
        </authorList>
    </citation>
    <scope>NUCLEOTIDE SEQUENCE [LARGE SCALE GENOMIC DNA]</scope>
    <source>
        <strain evidence="1">Intl2013</strain>
        <tissue evidence="1">Whole animal</tissue>
    </source>
</reference>
<dbReference type="SUPFAM" id="SSF53254">
    <property type="entry name" value="Phosphoglycerate mutase-like"/>
    <property type="match status" value="1"/>
</dbReference>
<dbReference type="Proteomes" id="UP000078046">
    <property type="component" value="Unassembled WGS sequence"/>
</dbReference>
<comment type="caution">
    <text evidence="1">The sequence shown here is derived from an EMBL/GenBank/DDBJ whole genome shotgun (WGS) entry which is preliminary data.</text>
</comment>
<feature type="non-terminal residue" evidence="1">
    <location>
        <position position="1"/>
    </location>
</feature>
<keyword evidence="2" id="KW-1185">Reference proteome</keyword>
<sequence>TVPAMMTLLSALKLYKDMPDYNDCIIFELSINRNNEYFINLKYRKGNSTNLQNIDIPGCESPCQYLIFRHIFTTYLHVNYEELFSHYTKNGKNAKILKQVSKPFITAAT</sequence>
<dbReference type="OrthoDB" id="10257284at2759"/>
<accession>A0A177B0R0</accession>
<organism evidence="1 2">
    <name type="scientific">Intoshia linei</name>
    <dbReference type="NCBI Taxonomy" id="1819745"/>
    <lineage>
        <taxon>Eukaryota</taxon>
        <taxon>Metazoa</taxon>
        <taxon>Spiralia</taxon>
        <taxon>Lophotrochozoa</taxon>
        <taxon>Mesozoa</taxon>
        <taxon>Orthonectida</taxon>
        <taxon>Rhopaluridae</taxon>
        <taxon>Intoshia</taxon>
    </lineage>
</organism>
<dbReference type="EMBL" id="LWCA01000717">
    <property type="protein sequence ID" value="OAF67221.1"/>
    <property type="molecule type" value="Genomic_DNA"/>
</dbReference>
<gene>
    <name evidence="1" type="ORF">A3Q56_05057</name>
</gene>
<dbReference type="Gene3D" id="3.40.50.1240">
    <property type="entry name" value="Phosphoglycerate mutase-like"/>
    <property type="match status" value="1"/>
</dbReference>
<dbReference type="InterPro" id="IPR029033">
    <property type="entry name" value="His_PPase_superfam"/>
</dbReference>
<name>A0A177B0R0_9BILA</name>
<dbReference type="AlphaFoldDB" id="A0A177B0R0"/>
<protein>
    <submittedName>
        <fullName evidence="1">Uncharacterized protein</fullName>
    </submittedName>
</protein>
<proteinExistence type="predicted"/>